<organism evidence="2 3">
    <name type="scientific">Rhipicephalus microplus</name>
    <name type="common">Cattle tick</name>
    <name type="synonym">Boophilus microplus</name>
    <dbReference type="NCBI Taxonomy" id="6941"/>
    <lineage>
        <taxon>Eukaryota</taxon>
        <taxon>Metazoa</taxon>
        <taxon>Ecdysozoa</taxon>
        <taxon>Arthropoda</taxon>
        <taxon>Chelicerata</taxon>
        <taxon>Arachnida</taxon>
        <taxon>Acari</taxon>
        <taxon>Parasitiformes</taxon>
        <taxon>Ixodida</taxon>
        <taxon>Ixodoidea</taxon>
        <taxon>Ixodidae</taxon>
        <taxon>Rhipicephalinae</taxon>
        <taxon>Rhipicephalus</taxon>
        <taxon>Boophilus</taxon>
    </lineage>
</organism>
<evidence type="ECO:0000256" key="1">
    <source>
        <dbReference type="SAM" id="MobiDB-lite"/>
    </source>
</evidence>
<dbReference type="Proteomes" id="UP000821866">
    <property type="component" value="Chromosome 4"/>
</dbReference>
<proteinExistence type="predicted"/>
<dbReference type="VEuPathDB" id="VectorBase:LOC119168535"/>
<reference evidence="2" key="2">
    <citation type="submission" date="2021-09" db="EMBL/GenBank/DDBJ databases">
        <authorList>
            <person name="Jia N."/>
            <person name="Wang J."/>
            <person name="Shi W."/>
            <person name="Du L."/>
            <person name="Sun Y."/>
            <person name="Zhan W."/>
            <person name="Jiang J."/>
            <person name="Wang Q."/>
            <person name="Zhang B."/>
            <person name="Ji P."/>
            <person name="Sakyi L.B."/>
            <person name="Cui X."/>
            <person name="Yuan T."/>
            <person name="Jiang B."/>
            <person name="Yang W."/>
            <person name="Lam T.T.-Y."/>
            <person name="Chang Q."/>
            <person name="Ding S."/>
            <person name="Wang X."/>
            <person name="Zhu J."/>
            <person name="Ruan X."/>
            <person name="Zhao L."/>
            <person name="Wei J."/>
            <person name="Que T."/>
            <person name="Du C."/>
            <person name="Cheng J."/>
            <person name="Dai P."/>
            <person name="Han X."/>
            <person name="Huang E."/>
            <person name="Gao Y."/>
            <person name="Liu J."/>
            <person name="Shao H."/>
            <person name="Ye R."/>
            <person name="Li L."/>
            <person name="Wei W."/>
            <person name="Wang X."/>
            <person name="Wang C."/>
            <person name="Huo Q."/>
            <person name="Li W."/>
            <person name="Guo W."/>
            <person name="Chen H."/>
            <person name="Chen S."/>
            <person name="Zhou L."/>
            <person name="Zhou L."/>
            <person name="Ni X."/>
            <person name="Tian J."/>
            <person name="Zhou Y."/>
            <person name="Sheng Y."/>
            <person name="Liu T."/>
            <person name="Pan Y."/>
            <person name="Xia L."/>
            <person name="Li J."/>
            <person name="Zhao F."/>
            <person name="Cao W."/>
        </authorList>
    </citation>
    <scope>NUCLEOTIDE SEQUENCE</scope>
    <source>
        <strain evidence="2">Rmic-2018</strain>
        <tissue evidence="2">Larvae</tissue>
    </source>
</reference>
<evidence type="ECO:0000313" key="3">
    <source>
        <dbReference type="Proteomes" id="UP000821866"/>
    </source>
</evidence>
<dbReference type="EMBL" id="JABSTU010000006">
    <property type="protein sequence ID" value="KAH8027251.1"/>
    <property type="molecule type" value="Genomic_DNA"/>
</dbReference>
<reference evidence="2" key="1">
    <citation type="journal article" date="2020" name="Cell">
        <title>Large-Scale Comparative Analyses of Tick Genomes Elucidate Their Genetic Diversity and Vector Capacities.</title>
        <authorList>
            <consortium name="Tick Genome and Microbiome Consortium (TIGMIC)"/>
            <person name="Jia N."/>
            <person name="Wang J."/>
            <person name="Shi W."/>
            <person name="Du L."/>
            <person name="Sun Y."/>
            <person name="Zhan W."/>
            <person name="Jiang J.F."/>
            <person name="Wang Q."/>
            <person name="Zhang B."/>
            <person name="Ji P."/>
            <person name="Bell-Sakyi L."/>
            <person name="Cui X.M."/>
            <person name="Yuan T.T."/>
            <person name="Jiang B.G."/>
            <person name="Yang W.F."/>
            <person name="Lam T.T."/>
            <person name="Chang Q.C."/>
            <person name="Ding S.J."/>
            <person name="Wang X.J."/>
            <person name="Zhu J.G."/>
            <person name="Ruan X.D."/>
            <person name="Zhao L."/>
            <person name="Wei J.T."/>
            <person name="Ye R.Z."/>
            <person name="Que T.C."/>
            <person name="Du C.H."/>
            <person name="Zhou Y.H."/>
            <person name="Cheng J.X."/>
            <person name="Dai P.F."/>
            <person name="Guo W.B."/>
            <person name="Han X.H."/>
            <person name="Huang E.J."/>
            <person name="Li L.F."/>
            <person name="Wei W."/>
            <person name="Gao Y.C."/>
            <person name="Liu J.Z."/>
            <person name="Shao H.Z."/>
            <person name="Wang X."/>
            <person name="Wang C.C."/>
            <person name="Yang T.C."/>
            <person name="Huo Q.B."/>
            <person name="Li W."/>
            <person name="Chen H.Y."/>
            <person name="Chen S.E."/>
            <person name="Zhou L.G."/>
            <person name="Ni X.B."/>
            <person name="Tian J.H."/>
            <person name="Sheng Y."/>
            <person name="Liu T."/>
            <person name="Pan Y.S."/>
            <person name="Xia L.Y."/>
            <person name="Li J."/>
            <person name="Zhao F."/>
            <person name="Cao W.C."/>
        </authorList>
    </citation>
    <scope>NUCLEOTIDE SEQUENCE</scope>
    <source>
        <strain evidence="2">Rmic-2018</strain>
    </source>
</reference>
<dbReference type="AlphaFoldDB" id="A0A9J6DYG5"/>
<feature type="region of interest" description="Disordered" evidence="1">
    <location>
        <begin position="1"/>
        <end position="51"/>
    </location>
</feature>
<name>A0A9J6DYG5_RHIMP</name>
<accession>A0A9J6DYG5</accession>
<comment type="caution">
    <text evidence="2">The sequence shown here is derived from an EMBL/GenBank/DDBJ whole genome shotgun (WGS) entry which is preliminary data.</text>
</comment>
<keyword evidence="3" id="KW-1185">Reference proteome</keyword>
<protein>
    <submittedName>
        <fullName evidence="2">Uncharacterized protein</fullName>
    </submittedName>
</protein>
<sequence length="95" mass="10234">MIAFVAQQEHSKAGPAVAASSQASADPGRHVAFATDDPCPPERIISPAGSTSNSTPMPLYIRSFVFTPDVPIRIDYHGKRVAMEQASLSFFRILC</sequence>
<gene>
    <name evidence="2" type="ORF">HPB51_003758</name>
</gene>
<evidence type="ECO:0000313" key="2">
    <source>
        <dbReference type="EMBL" id="KAH8027251.1"/>
    </source>
</evidence>